<sequence>MVEVWCRIRRASGLVADVLLMQRIVTYWVLWLRVYRITKIPDKWLKIPYGDVMSACKIHFAALCTIPNTLGNKISFSVTVSEDGFSILVASPKVEDEDAGETSNCGFGRLDGLSIASDGNTIMPVASKLWPLI</sequence>
<dbReference type="EMBL" id="JAYMYQ010000006">
    <property type="protein sequence ID" value="KAK7324031.1"/>
    <property type="molecule type" value="Genomic_DNA"/>
</dbReference>
<protein>
    <submittedName>
        <fullName evidence="1">Uncharacterized protein</fullName>
    </submittedName>
</protein>
<reference evidence="1 2" key="1">
    <citation type="submission" date="2024-01" db="EMBL/GenBank/DDBJ databases">
        <title>The genomes of 5 underutilized Papilionoideae crops provide insights into root nodulation and disease resistanc.</title>
        <authorList>
            <person name="Jiang F."/>
        </authorList>
    </citation>
    <scope>NUCLEOTIDE SEQUENCE [LARGE SCALE GENOMIC DNA]</scope>
    <source>
        <strain evidence="1">LVBAO_FW01</strain>
        <tissue evidence="1">Leaves</tissue>
    </source>
</reference>
<evidence type="ECO:0000313" key="1">
    <source>
        <dbReference type="EMBL" id="KAK7324031.1"/>
    </source>
</evidence>
<dbReference type="Proteomes" id="UP001367508">
    <property type="component" value="Unassembled WGS sequence"/>
</dbReference>
<accession>A0AAN9KVH7</accession>
<dbReference type="AlphaFoldDB" id="A0AAN9KVH7"/>
<comment type="caution">
    <text evidence="1">The sequence shown here is derived from an EMBL/GenBank/DDBJ whole genome shotgun (WGS) entry which is preliminary data.</text>
</comment>
<keyword evidence="2" id="KW-1185">Reference proteome</keyword>
<gene>
    <name evidence="1" type="ORF">VNO77_27541</name>
</gene>
<proteinExistence type="predicted"/>
<evidence type="ECO:0000313" key="2">
    <source>
        <dbReference type="Proteomes" id="UP001367508"/>
    </source>
</evidence>
<name>A0AAN9KVH7_CANGL</name>
<organism evidence="1 2">
    <name type="scientific">Canavalia gladiata</name>
    <name type="common">Sword bean</name>
    <name type="synonym">Dolichos gladiatus</name>
    <dbReference type="NCBI Taxonomy" id="3824"/>
    <lineage>
        <taxon>Eukaryota</taxon>
        <taxon>Viridiplantae</taxon>
        <taxon>Streptophyta</taxon>
        <taxon>Embryophyta</taxon>
        <taxon>Tracheophyta</taxon>
        <taxon>Spermatophyta</taxon>
        <taxon>Magnoliopsida</taxon>
        <taxon>eudicotyledons</taxon>
        <taxon>Gunneridae</taxon>
        <taxon>Pentapetalae</taxon>
        <taxon>rosids</taxon>
        <taxon>fabids</taxon>
        <taxon>Fabales</taxon>
        <taxon>Fabaceae</taxon>
        <taxon>Papilionoideae</taxon>
        <taxon>50 kb inversion clade</taxon>
        <taxon>NPAAA clade</taxon>
        <taxon>indigoferoid/millettioid clade</taxon>
        <taxon>Phaseoleae</taxon>
        <taxon>Canavalia</taxon>
    </lineage>
</organism>